<dbReference type="InterPro" id="IPR047114">
    <property type="entry name" value="YciF"/>
</dbReference>
<dbReference type="OrthoDB" id="9795056at2"/>
<dbReference type="CDD" id="cd07909">
    <property type="entry name" value="YciF"/>
    <property type="match status" value="1"/>
</dbReference>
<sequence>MKNPNQNLSSKFSEHDGEKLKTLFTDGLKDLYWAENHLVKALPKMSKAATSEALKMAFDKHLIETEKHVNRLERVFEIIGEKIQSKECPAMEGLLQEGDEIVRSTDTRSFVRDCGLIMAAQKVEHYEIASYGTLRNIARILGHFEVAEILQTTLDEEGEADHQLTELAETHINEEAALE</sequence>
<dbReference type="Proteomes" id="UP000293162">
    <property type="component" value="Unassembled WGS sequence"/>
</dbReference>
<dbReference type="Pfam" id="PF05974">
    <property type="entry name" value="DUF892"/>
    <property type="match status" value="1"/>
</dbReference>
<dbReference type="RefSeq" id="WP_130020484.1">
    <property type="nucleotide sequence ID" value="NZ_SEWF01000009.1"/>
</dbReference>
<dbReference type="PANTHER" id="PTHR30565:SF9">
    <property type="entry name" value="PROTEIN YCIF"/>
    <property type="match status" value="1"/>
</dbReference>
<gene>
    <name evidence="1" type="ORF">EWM59_08260</name>
</gene>
<dbReference type="InterPro" id="IPR009078">
    <property type="entry name" value="Ferritin-like_SF"/>
</dbReference>
<keyword evidence="2" id="KW-1185">Reference proteome</keyword>
<proteinExistence type="predicted"/>
<dbReference type="SUPFAM" id="SSF47240">
    <property type="entry name" value="Ferritin-like"/>
    <property type="match status" value="1"/>
</dbReference>
<reference evidence="1 2" key="1">
    <citation type="submission" date="2019-02" db="EMBL/GenBank/DDBJ databases">
        <title>Bacterial novel species Emticicia sp. 17J42-9 isolated from soil.</title>
        <authorList>
            <person name="Jung H.-Y."/>
        </authorList>
    </citation>
    <scope>NUCLEOTIDE SEQUENCE [LARGE SCALE GENOMIC DNA]</scope>
    <source>
        <strain evidence="1 2">17J42-9</strain>
    </source>
</reference>
<comment type="caution">
    <text evidence="1">The sequence shown here is derived from an EMBL/GenBank/DDBJ whole genome shotgun (WGS) entry which is preliminary data.</text>
</comment>
<accession>A0A4Q5M2V4</accession>
<protein>
    <submittedName>
        <fullName evidence="1">Ferritin-like domain-containing protein</fullName>
    </submittedName>
</protein>
<name>A0A4Q5M2V4_9BACT</name>
<dbReference type="EMBL" id="SEWF01000009">
    <property type="protein sequence ID" value="RYU96193.1"/>
    <property type="molecule type" value="Genomic_DNA"/>
</dbReference>
<evidence type="ECO:0000313" key="1">
    <source>
        <dbReference type="EMBL" id="RYU96193.1"/>
    </source>
</evidence>
<evidence type="ECO:0000313" key="2">
    <source>
        <dbReference type="Proteomes" id="UP000293162"/>
    </source>
</evidence>
<dbReference type="PANTHER" id="PTHR30565">
    <property type="entry name" value="PROTEIN YCIF"/>
    <property type="match status" value="1"/>
</dbReference>
<dbReference type="InterPro" id="IPR012347">
    <property type="entry name" value="Ferritin-like"/>
</dbReference>
<dbReference type="InterPro" id="IPR010287">
    <property type="entry name" value="DUF892_YciF-like"/>
</dbReference>
<dbReference type="AlphaFoldDB" id="A0A4Q5M2V4"/>
<organism evidence="1 2">
    <name type="scientific">Emticicia agri</name>
    <dbReference type="NCBI Taxonomy" id="2492393"/>
    <lineage>
        <taxon>Bacteria</taxon>
        <taxon>Pseudomonadati</taxon>
        <taxon>Bacteroidota</taxon>
        <taxon>Cytophagia</taxon>
        <taxon>Cytophagales</taxon>
        <taxon>Leadbetterellaceae</taxon>
        <taxon>Emticicia</taxon>
    </lineage>
</organism>
<dbReference type="Gene3D" id="1.20.1260.10">
    <property type="match status" value="1"/>
</dbReference>